<sequence>MISNKQTTRICLWSGPRNISTALMYSFAQRSDTHVFDEPLYAHYLSKSDARHYHPGAEEVIATMENDGEKVVQDLILGASDAPVLFFKQMTHHLIDLDWGFMAQTVNVILTRDPFEMLPSYAKQVQQPTLYDVGYAMHLELLHYLQKLGQTPSILDSKQTLLNPRAVLSQLCEQIGIPFDEVMLRWPAGARPEDGSWQKYWYDAVHRSTGFQPYRPKEGDFPEGLRPLLTQCQPYYEKLAALAIQA</sequence>
<dbReference type="AlphaFoldDB" id="A0A3B0VIW7"/>
<accession>A0A3B0VIW7</accession>
<dbReference type="Gene3D" id="3.40.50.300">
    <property type="entry name" value="P-loop containing nucleotide triphosphate hydrolases"/>
    <property type="match status" value="1"/>
</dbReference>
<reference evidence="2" key="1">
    <citation type="submission" date="2018-06" db="EMBL/GenBank/DDBJ databases">
        <authorList>
            <person name="Zhirakovskaya E."/>
        </authorList>
    </citation>
    <scope>NUCLEOTIDE SEQUENCE</scope>
</reference>
<keyword evidence="2" id="KW-0032">Aminotransferase</keyword>
<dbReference type="InterPro" id="IPR050571">
    <property type="entry name" value="Class-IV_PLP-Dep_Aminotrnsfr"/>
</dbReference>
<dbReference type="Pfam" id="PF19798">
    <property type="entry name" value="Sulfotransfer_5"/>
    <property type="match status" value="1"/>
</dbReference>
<dbReference type="GO" id="GO:0008483">
    <property type="term" value="F:transaminase activity"/>
    <property type="evidence" value="ECO:0007669"/>
    <property type="project" value="UniProtKB-KW"/>
</dbReference>
<evidence type="ECO:0000256" key="1">
    <source>
        <dbReference type="ARBA" id="ARBA00009320"/>
    </source>
</evidence>
<dbReference type="PANTHER" id="PTHR42743:SF11">
    <property type="entry name" value="AMINODEOXYCHORISMATE LYASE"/>
    <property type="match status" value="1"/>
</dbReference>
<dbReference type="GO" id="GO:0019752">
    <property type="term" value="P:carboxylic acid metabolic process"/>
    <property type="evidence" value="ECO:0007669"/>
    <property type="project" value="TreeGrafter"/>
</dbReference>
<dbReference type="InterPro" id="IPR027417">
    <property type="entry name" value="P-loop_NTPase"/>
</dbReference>
<organism evidence="2">
    <name type="scientific">hydrothermal vent metagenome</name>
    <dbReference type="NCBI Taxonomy" id="652676"/>
    <lineage>
        <taxon>unclassified sequences</taxon>
        <taxon>metagenomes</taxon>
        <taxon>ecological metagenomes</taxon>
    </lineage>
</organism>
<dbReference type="PANTHER" id="PTHR42743">
    <property type="entry name" value="AMINO-ACID AMINOTRANSFERASE"/>
    <property type="match status" value="1"/>
</dbReference>
<evidence type="ECO:0000313" key="2">
    <source>
        <dbReference type="EMBL" id="VAW42861.1"/>
    </source>
</evidence>
<comment type="similarity">
    <text evidence="1">Belongs to the class-IV pyridoxal-phosphate-dependent aminotransferase family.</text>
</comment>
<dbReference type="EMBL" id="UOEU01000974">
    <property type="protein sequence ID" value="VAW42861.1"/>
    <property type="molecule type" value="Genomic_DNA"/>
</dbReference>
<protein>
    <submittedName>
        <fullName evidence="2">Branched-chain-amino-acid aminotransferase-like protein 2</fullName>
    </submittedName>
</protein>
<proteinExistence type="inferred from homology"/>
<dbReference type="SUPFAM" id="SSF52540">
    <property type="entry name" value="P-loop containing nucleoside triphosphate hydrolases"/>
    <property type="match status" value="1"/>
</dbReference>
<name>A0A3B0VIW7_9ZZZZ</name>
<gene>
    <name evidence="2" type="ORF">MNBD_CHLOROFLEXI01-1902</name>
</gene>
<keyword evidence="2" id="KW-0808">Transferase</keyword>